<feature type="region of interest" description="Disordered" evidence="1">
    <location>
        <begin position="22"/>
        <end position="49"/>
    </location>
</feature>
<dbReference type="AlphaFoldDB" id="A0A7J7TW56"/>
<evidence type="ECO:0000313" key="2">
    <source>
        <dbReference type="EMBL" id="KAF6304822.1"/>
    </source>
</evidence>
<sequence length="177" mass="19155">MWFHKHSVSSCMCVCERERQRQRERERERTKDPGGATWPRAAKQDSAAAPAPLGAEFEAGMSCSATRTCAYKTPALPFLPRQATLPGTIFSSLLLITLLSCPVSYKNLPLCTMEGFLPPFRVEIKEAARLTWLSGGALTCEPGGYGLIPGQGPCPGWGSIPNVGHVGGSRSMILSHH</sequence>
<name>A0A7J7TW56_PIPKU</name>
<reference evidence="2 3" key="1">
    <citation type="journal article" date="2020" name="Nature">
        <title>Six reference-quality genomes reveal evolution of bat adaptations.</title>
        <authorList>
            <person name="Jebb D."/>
            <person name="Huang Z."/>
            <person name="Pippel M."/>
            <person name="Hughes G.M."/>
            <person name="Lavrichenko K."/>
            <person name="Devanna P."/>
            <person name="Winkler S."/>
            <person name="Jermiin L.S."/>
            <person name="Skirmuntt E.C."/>
            <person name="Katzourakis A."/>
            <person name="Burkitt-Gray L."/>
            <person name="Ray D.A."/>
            <person name="Sullivan K.A.M."/>
            <person name="Roscito J.G."/>
            <person name="Kirilenko B.M."/>
            <person name="Davalos L.M."/>
            <person name="Corthals A.P."/>
            <person name="Power M.L."/>
            <person name="Jones G."/>
            <person name="Ransome R.D."/>
            <person name="Dechmann D.K.N."/>
            <person name="Locatelli A.G."/>
            <person name="Puechmaille S.J."/>
            <person name="Fedrigo O."/>
            <person name="Jarvis E.D."/>
            <person name="Hiller M."/>
            <person name="Vernes S.C."/>
            <person name="Myers E.W."/>
            <person name="Teeling E.C."/>
        </authorList>
    </citation>
    <scope>NUCLEOTIDE SEQUENCE [LARGE SCALE GENOMIC DNA]</scope>
    <source>
        <strain evidence="2">MPipKuh1</strain>
        <tissue evidence="2">Flight muscle</tissue>
    </source>
</reference>
<dbReference type="Proteomes" id="UP000558488">
    <property type="component" value="Unassembled WGS sequence"/>
</dbReference>
<feature type="compositionally biased region" description="Low complexity" evidence="1">
    <location>
        <begin position="39"/>
        <end position="49"/>
    </location>
</feature>
<feature type="compositionally biased region" description="Basic and acidic residues" evidence="1">
    <location>
        <begin position="22"/>
        <end position="32"/>
    </location>
</feature>
<gene>
    <name evidence="2" type="ORF">mPipKuh1_009275</name>
</gene>
<keyword evidence="3" id="KW-1185">Reference proteome</keyword>
<accession>A0A7J7TW56</accession>
<organism evidence="2 3">
    <name type="scientific">Pipistrellus kuhlii</name>
    <name type="common">Kuhl's pipistrelle</name>
    <dbReference type="NCBI Taxonomy" id="59472"/>
    <lineage>
        <taxon>Eukaryota</taxon>
        <taxon>Metazoa</taxon>
        <taxon>Chordata</taxon>
        <taxon>Craniata</taxon>
        <taxon>Vertebrata</taxon>
        <taxon>Euteleostomi</taxon>
        <taxon>Mammalia</taxon>
        <taxon>Eutheria</taxon>
        <taxon>Laurasiatheria</taxon>
        <taxon>Chiroptera</taxon>
        <taxon>Yangochiroptera</taxon>
        <taxon>Vespertilionidae</taxon>
        <taxon>Pipistrellus</taxon>
    </lineage>
</organism>
<evidence type="ECO:0000313" key="3">
    <source>
        <dbReference type="Proteomes" id="UP000558488"/>
    </source>
</evidence>
<protein>
    <submittedName>
        <fullName evidence="2">Uncharacterized protein</fullName>
    </submittedName>
</protein>
<comment type="caution">
    <text evidence="2">The sequence shown here is derived from an EMBL/GenBank/DDBJ whole genome shotgun (WGS) entry which is preliminary data.</text>
</comment>
<proteinExistence type="predicted"/>
<dbReference type="EMBL" id="JACAGB010000024">
    <property type="protein sequence ID" value="KAF6304822.1"/>
    <property type="molecule type" value="Genomic_DNA"/>
</dbReference>
<evidence type="ECO:0000256" key="1">
    <source>
        <dbReference type="SAM" id="MobiDB-lite"/>
    </source>
</evidence>